<dbReference type="RefSeq" id="WP_072772309.1">
    <property type="nucleotide sequence ID" value="NZ_FRDN01000006.1"/>
</dbReference>
<dbReference type="STRING" id="1121395.SAMN02745215_01817"/>
<dbReference type="Proteomes" id="UP000184010">
    <property type="component" value="Unassembled WGS sequence"/>
</dbReference>
<sequence>MATYNTVIKKRNATNNGWDSVLPITTAENVLVNAEGDTLATHFAENATETKAGHIEIATAAEVTAGTDNQRAVTPAGLKVELDKKLSSTVISQAEAEALTATTARAFTAQRVAQALNSRLMYKPNTGSVNAIVVANPGFALVTGAAVEWQQTAVNTGACTINADGTGVKSLLSSEGSVLTAGDLPVGFYQAVYNGTSFILRSGGGGYAQVDFVNYYSSVNGINKASPIKLSQARSGAAGASNDSYALFAGGAISGSSSLSDVVDAYNTSLIRTSPTVLSQPREGIAGASNGSYALFAGGRLNSSSSSNVVDAYNTSLIRTSPTVLSQEKRYLMGARIGNYALFLGGSYDTIEAYDQSLVRTILNIDNTVRYTVARANVGDYVLLAQTKAVNAYNQSLVRTSPAELSQQRDYFAGASNGSYALFTGGKYSNDLYNVVDAYNTSLTRIVAPPLSKNRYYTSGASEYGYAMFVGGYIDWYGNQQTNVVDIYDSSLVRTAPSTLLLSQNGSNLSNAYVGGYTLFPVYNSDYSNIDTYLSDFTANILVTKGSKYKFTESSEQVANVNTTLIYPGRVTGYVKYKKGIISK</sequence>
<keyword evidence="2" id="KW-1185">Reference proteome</keyword>
<proteinExistence type="predicted"/>
<reference evidence="2" key="1">
    <citation type="submission" date="2016-12" db="EMBL/GenBank/DDBJ databases">
        <authorList>
            <person name="Varghese N."/>
            <person name="Submissions S."/>
        </authorList>
    </citation>
    <scope>NUCLEOTIDE SEQUENCE [LARGE SCALE GENOMIC DNA]</scope>
    <source>
        <strain evidence="2">DSM 11544</strain>
    </source>
</reference>
<gene>
    <name evidence="1" type="ORF">SAMN02745215_01817</name>
</gene>
<protein>
    <recommendedName>
        <fullName evidence="3">Major tropism determinant N-terminal domain-containing protein</fullName>
    </recommendedName>
</protein>
<dbReference type="InterPro" id="IPR015915">
    <property type="entry name" value="Kelch-typ_b-propeller"/>
</dbReference>
<evidence type="ECO:0000313" key="2">
    <source>
        <dbReference type="Proteomes" id="UP000184010"/>
    </source>
</evidence>
<accession>A0A1M7TCW9</accession>
<organism evidence="1 2">
    <name type="scientific">Desulfitobacterium chlororespirans DSM 11544</name>
    <dbReference type="NCBI Taxonomy" id="1121395"/>
    <lineage>
        <taxon>Bacteria</taxon>
        <taxon>Bacillati</taxon>
        <taxon>Bacillota</taxon>
        <taxon>Clostridia</taxon>
        <taxon>Eubacteriales</taxon>
        <taxon>Desulfitobacteriaceae</taxon>
        <taxon>Desulfitobacterium</taxon>
    </lineage>
</organism>
<dbReference type="SUPFAM" id="SSF117281">
    <property type="entry name" value="Kelch motif"/>
    <property type="match status" value="1"/>
</dbReference>
<dbReference type="AlphaFoldDB" id="A0A1M7TCW9"/>
<dbReference type="Gene3D" id="2.120.10.80">
    <property type="entry name" value="Kelch-type beta propeller"/>
    <property type="match status" value="1"/>
</dbReference>
<dbReference type="EMBL" id="FRDN01000006">
    <property type="protein sequence ID" value="SHN68624.1"/>
    <property type="molecule type" value="Genomic_DNA"/>
</dbReference>
<evidence type="ECO:0008006" key="3">
    <source>
        <dbReference type="Google" id="ProtNLM"/>
    </source>
</evidence>
<name>A0A1M7TCW9_9FIRM</name>
<evidence type="ECO:0000313" key="1">
    <source>
        <dbReference type="EMBL" id="SHN68624.1"/>
    </source>
</evidence>